<gene>
    <name evidence="2" type="ORF">SAMN05421678_12046</name>
</gene>
<evidence type="ECO:0008006" key="4">
    <source>
        <dbReference type="Google" id="ProtNLM"/>
    </source>
</evidence>
<keyword evidence="1" id="KW-1133">Transmembrane helix</keyword>
<keyword evidence="1" id="KW-0812">Transmembrane</keyword>
<feature type="transmembrane region" description="Helical" evidence="1">
    <location>
        <begin position="46"/>
        <end position="69"/>
    </location>
</feature>
<dbReference type="SUPFAM" id="SSF52540">
    <property type="entry name" value="P-loop containing nucleoside triphosphate hydrolases"/>
    <property type="match status" value="1"/>
</dbReference>
<dbReference type="Proteomes" id="UP000199052">
    <property type="component" value="Unassembled WGS sequence"/>
</dbReference>
<evidence type="ECO:0000256" key="1">
    <source>
        <dbReference type="SAM" id="Phobius"/>
    </source>
</evidence>
<dbReference type="STRING" id="504797.SAMN05421678_12046"/>
<protein>
    <recommendedName>
        <fullName evidence="4">NACHT domain-containing protein</fullName>
    </recommendedName>
</protein>
<dbReference type="Gene3D" id="3.40.50.300">
    <property type="entry name" value="P-loop containing nucleotide triphosphate hydrolases"/>
    <property type="match status" value="1"/>
</dbReference>
<dbReference type="AlphaFoldDB" id="A0A1I3ART8"/>
<feature type="transmembrane region" description="Helical" evidence="1">
    <location>
        <begin position="89"/>
        <end position="109"/>
    </location>
</feature>
<keyword evidence="1" id="KW-0472">Membrane</keyword>
<proteinExistence type="predicted"/>
<organism evidence="2 3">
    <name type="scientific">Actinopolymorpha cephalotaxi</name>
    <dbReference type="NCBI Taxonomy" id="504797"/>
    <lineage>
        <taxon>Bacteria</taxon>
        <taxon>Bacillati</taxon>
        <taxon>Actinomycetota</taxon>
        <taxon>Actinomycetes</taxon>
        <taxon>Propionibacteriales</taxon>
        <taxon>Actinopolymorphaceae</taxon>
        <taxon>Actinopolymorpha</taxon>
    </lineage>
</organism>
<reference evidence="2 3" key="1">
    <citation type="submission" date="2016-10" db="EMBL/GenBank/DDBJ databases">
        <authorList>
            <person name="de Groot N.N."/>
        </authorList>
    </citation>
    <scope>NUCLEOTIDE SEQUENCE [LARGE SCALE GENOMIC DNA]</scope>
    <source>
        <strain evidence="2 3">CPCC 202808</strain>
    </source>
</reference>
<sequence length="1166" mass="132777">MWAWTTGLIRATYQPWLRRAHGLLLRREAHRSVEHAGSWRSSPKRIALGLLAALGASFILVRSILELLWPENITDGLINTYDYKLAKDLLTPIAILCAGYLFFVLWRIVRLRRTYRRIAKKKTADFVRTAGPLLGDVVGRDDLCRAIMEDLRDRDNRRPHVIVGGIGAGKTAMIVRLTGMLAKKGAIPVPIRLRDYDKSLNFREAAKQRFCEEAKLFKFSMWNTESIWQYLCDNDQIVVLADGLEEALQDLGVVHEHERDNLIRVAIDRAKRDNLPIVIASRPYKALNGMDASMTLLEPLSERDALGYLRKEGEVENEPRLRAIVEQAEISHSPLYLQITNQLNKAGLLHRVTPGRDHHLDSRGVDLVGLRLRLLDTWVHAVNDCYLRDTITLDANDRKATVLQLSALACVGLMMDSLYVKFTDFNQPSELEEYMRRRDPDRLESEEQKRYKKQQAYNSKHYKGILTQLRDELRQLDRRLDLQLAATRGQQLGFVEPFGDGVRFPHSILQAYLGSHYMEAALDNSAYLNTALMQSGREFLLSLTMYARRRADRPDLVAATRWDSAHLFHPRPLPTAWIPEYPDGAVSTLDEIVTRLCDEAENRWHALAGSDAKFLELYTHALEIIPDTEQESFAEKIRKIRLHVCETQQKPSTQAADPCTLEQERLELVYRLGEAIRRAGAKDTFRESERRDDLLESYREMVRLSHCEPSYAVRLALAQEIGAGGDLAHEALETQLDPIPPSAQLQFDCVREPGAGLPDLRGKLPEGQHPVIRATTPLGPAPGGVQVEAFVQLKDSREELEARYQYRSVAQGNVYYEHRLRTSTMRAWLAPLLVSSVKGKGRSRDAREKLETWVDAVAGSCKRLEFPLNTKIALVQGFKSSANLRLGGPRCNPESLKYLAEQARQMLHRVDFWYSRLALLQALTLWSLSQSNDESADDQELPNAVVRQWRIMSKEETERVRRSESLTEHPFVYHAADLCTLALTSKQPERFLWIDESGLLAKTGSGPPTDTDPPRRDRWIPLSAGWSGLDPRAQQLAADVLILLNTAEGGDLGPRERERRLAATATTRLPRCLTKDRELLDPLRTRKPGNETSCKCLLDLCPYPVKGKQPPRAELSEAFCRRQKVILGLPTNIRVKLRVSRTAPWQGQTPRQLKAFWDDMRERARR</sequence>
<dbReference type="InterPro" id="IPR027417">
    <property type="entry name" value="P-loop_NTPase"/>
</dbReference>
<evidence type="ECO:0000313" key="3">
    <source>
        <dbReference type="Proteomes" id="UP000199052"/>
    </source>
</evidence>
<name>A0A1I3ART8_9ACTN</name>
<evidence type="ECO:0000313" key="2">
    <source>
        <dbReference type="EMBL" id="SFH52743.1"/>
    </source>
</evidence>
<dbReference type="EMBL" id="FOOI01000020">
    <property type="protein sequence ID" value="SFH52743.1"/>
    <property type="molecule type" value="Genomic_DNA"/>
</dbReference>
<accession>A0A1I3ART8</accession>